<dbReference type="InterPro" id="IPR029510">
    <property type="entry name" value="Ald_DH_CS_GLU"/>
</dbReference>
<dbReference type="Gene3D" id="3.40.309.10">
    <property type="entry name" value="Aldehyde Dehydrogenase, Chain A, domain 2"/>
    <property type="match status" value="1"/>
</dbReference>
<dbReference type="InterPro" id="IPR016161">
    <property type="entry name" value="Ald_DH/histidinol_DH"/>
</dbReference>
<dbReference type="PANTHER" id="PTHR11699">
    <property type="entry name" value="ALDEHYDE DEHYDROGENASE-RELATED"/>
    <property type="match status" value="1"/>
</dbReference>
<dbReference type="EMBL" id="AP017312">
    <property type="protein sequence ID" value="BAU29087.1"/>
    <property type="molecule type" value="Genomic_DNA"/>
</dbReference>
<dbReference type="InterPro" id="IPR016163">
    <property type="entry name" value="Ald_DH_C"/>
</dbReference>
<evidence type="ECO:0000313" key="5">
    <source>
        <dbReference type="EMBL" id="BAU29087.1"/>
    </source>
</evidence>
<dbReference type="Proteomes" id="UP000217696">
    <property type="component" value="Chromosome"/>
</dbReference>
<reference evidence="5 6" key="1">
    <citation type="submission" date="2015-12" db="EMBL/GenBank/DDBJ databases">
        <title>Genome sequence of Aneurinibacillus soli.</title>
        <authorList>
            <person name="Lee J.S."/>
            <person name="Lee K.C."/>
            <person name="Kim K.K."/>
            <person name="Lee B.W."/>
        </authorList>
    </citation>
    <scope>NUCLEOTIDE SEQUENCE [LARGE SCALE GENOMIC DNA]</scope>
    <source>
        <strain evidence="5 6">CB4</strain>
    </source>
</reference>
<name>A0A0U5B6P4_9BACL</name>
<dbReference type="KEGG" id="asoc:CB4_03265"/>
<dbReference type="FunFam" id="3.40.309.10:FF:000012">
    <property type="entry name" value="Betaine aldehyde dehydrogenase"/>
    <property type="match status" value="1"/>
</dbReference>
<gene>
    <name evidence="5" type="primary">aldHT</name>
    <name evidence="5" type="ORF">CB4_03265</name>
</gene>
<dbReference type="PROSITE" id="PS00070">
    <property type="entry name" value="ALDEHYDE_DEHYDR_CYS"/>
    <property type="match status" value="1"/>
</dbReference>
<proteinExistence type="inferred from homology"/>
<evidence type="ECO:0000313" key="6">
    <source>
        <dbReference type="Proteomes" id="UP000217696"/>
    </source>
</evidence>
<dbReference type="FunFam" id="3.40.605.10:FF:000007">
    <property type="entry name" value="NAD/NADP-dependent betaine aldehyde dehydrogenase"/>
    <property type="match status" value="1"/>
</dbReference>
<dbReference type="SUPFAM" id="SSF53720">
    <property type="entry name" value="ALDH-like"/>
    <property type="match status" value="1"/>
</dbReference>
<organism evidence="5 6">
    <name type="scientific">Aneurinibacillus soli</name>
    <dbReference type="NCBI Taxonomy" id="1500254"/>
    <lineage>
        <taxon>Bacteria</taxon>
        <taxon>Bacillati</taxon>
        <taxon>Bacillota</taxon>
        <taxon>Bacilli</taxon>
        <taxon>Bacillales</taxon>
        <taxon>Paenibacillaceae</taxon>
        <taxon>Aneurinibacillus group</taxon>
        <taxon>Aneurinibacillus</taxon>
    </lineage>
</organism>
<accession>A0A0U5B6P4</accession>
<dbReference type="InterPro" id="IPR015590">
    <property type="entry name" value="Aldehyde_DH_dom"/>
</dbReference>
<protein>
    <submittedName>
        <fullName evidence="5">Aldehyde dehydrogenase, thermostable</fullName>
        <ecNumber evidence="5">1.2.1.5</ecNumber>
    </submittedName>
</protein>
<evidence type="ECO:0000256" key="3">
    <source>
        <dbReference type="RuleBase" id="RU003345"/>
    </source>
</evidence>
<dbReference type="OrthoDB" id="20170at2"/>
<feature type="domain" description="Aldehyde dehydrogenase" evidence="4">
    <location>
        <begin position="21"/>
        <end position="476"/>
    </location>
</feature>
<comment type="similarity">
    <text evidence="1 3">Belongs to the aldehyde dehydrogenase family.</text>
</comment>
<keyword evidence="2 3" id="KW-0560">Oxidoreductase</keyword>
<dbReference type="RefSeq" id="WP_096466795.1">
    <property type="nucleotide sequence ID" value="NZ_AP017312.1"/>
</dbReference>
<dbReference type="EC" id="1.2.1.5" evidence="5"/>
<evidence type="ECO:0000259" key="4">
    <source>
        <dbReference type="Pfam" id="PF00171"/>
    </source>
</evidence>
<dbReference type="InterPro" id="IPR016160">
    <property type="entry name" value="Ald_DH_CS_CYS"/>
</dbReference>
<dbReference type="Gene3D" id="3.40.605.10">
    <property type="entry name" value="Aldehyde Dehydrogenase, Chain A, domain 1"/>
    <property type="match status" value="1"/>
</dbReference>
<dbReference type="PROSITE" id="PS00687">
    <property type="entry name" value="ALDEHYDE_DEHYDR_GLU"/>
    <property type="match status" value="1"/>
</dbReference>
<dbReference type="InterPro" id="IPR016162">
    <property type="entry name" value="Ald_DH_N"/>
</dbReference>
<dbReference type="GO" id="GO:0004030">
    <property type="term" value="F:aldehyde dehydrogenase [NAD(P)+] activity"/>
    <property type="evidence" value="ECO:0007669"/>
    <property type="project" value="UniProtKB-EC"/>
</dbReference>
<sequence>MRYNNYINGEWKAPSTGEYGVNTSPHDKNEIIGEFPLSGTSDVTEAVAAAKTAFASWKKLSYAQRGVYLKKAADYLKANVEQIGLDLTREEGKTLAEGKGEVLRAASIFDYYAAESLQPVGDVIPSANADTFLYTTRVPLGPIGLITPWNFPIAIPVWKMAPALIYGNTVVIKPADQTPMCVNYVMEALHQAGIPAGVVNCVYGRGSVVGEEIVTNPDVKAISFTGSNGVGLRIQAKAIEKGKKVQLEMGGKNPLVILADADVNKAVELTIGGAFRSTGQKCTATSRVIVEAGIYEQFRAALVERTKSLKVGNPLEADVFMGPCASEAQQATVLSMIEAGKAEADLLCGGEVPADAALANGFYVQPTVFENVGRDARIAREEIFGPVVALFKVENYEAAVELANDTAFGLSSSICTNNLTLARRFTADMETGMVHVNSETAGAEPQVPFGGCKDSSTGSREQGKTAIDFYTQVKTVYMDGMY</sequence>
<dbReference type="Pfam" id="PF00171">
    <property type="entry name" value="Aldedh"/>
    <property type="match status" value="1"/>
</dbReference>
<evidence type="ECO:0000256" key="2">
    <source>
        <dbReference type="ARBA" id="ARBA00023002"/>
    </source>
</evidence>
<dbReference type="AlphaFoldDB" id="A0A0U5B6P4"/>
<keyword evidence="6" id="KW-1185">Reference proteome</keyword>
<evidence type="ECO:0000256" key="1">
    <source>
        <dbReference type="ARBA" id="ARBA00009986"/>
    </source>
</evidence>